<dbReference type="Proteomes" id="UP001327560">
    <property type="component" value="Chromosome 9"/>
</dbReference>
<proteinExistence type="predicted"/>
<keyword evidence="2" id="KW-0732">Signal</keyword>
<dbReference type="EMBL" id="CP136898">
    <property type="protein sequence ID" value="WOL19984.1"/>
    <property type="molecule type" value="Genomic_DNA"/>
</dbReference>
<feature type="chain" id="PRO_5042963351" evidence="2">
    <location>
        <begin position="27"/>
        <end position="209"/>
    </location>
</feature>
<accession>A0AAQ3L3M2</accession>
<feature type="coiled-coil region" evidence="1">
    <location>
        <begin position="170"/>
        <end position="202"/>
    </location>
</feature>
<feature type="signal peptide" evidence="2">
    <location>
        <begin position="1"/>
        <end position="26"/>
    </location>
</feature>
<sequence>MKNHEEIPVTIFISFLFNMAQPAASAVTPEDLGRADVDPYHEVITTAKQRLVKLGLCDNVLADATFLSRGYTNKMLASLLRPFQQAADDVQAQRLLDLGISHRFFSTISGATAESYLFLGWLKSAAGREVVQDMARQDRIARSGKDLLSPEDAAYSYMFEVQQQELSQTLKEITETAEKEILELQRLRRSRAERDLADAHRQFLVPTCW</sequence>
<evidence type="ECO:0000313" key="4">
    <source>
        <dbReference type="Proteomes" id="UP001327560"/>
    </source>
</evidence>
<name>A0AAQ3L3M2_9LILI</name>
<evidence type="ECO:0000313" key="3">
    <source>
        <dbReference type="EMBL" id="WOL19984.1"/>
    </source>
</evidence>
<gene>
    <name evidence="3" type="ORF">Cni_G28786</name>
</gene>
<dbReference type="AlphaFoldDB" id="A0AAQ3L3M2"/>
<evidence type="ECO:0000256" key="2">
    <source>
        <dbReference type="SAM" id="SignalP"/>
    </source>
</evidence>
<reference evidence="3 4" key="1">
    <citation type="submission" date="2023-10" db="EMBL/GenBank/DDBJ databases">
        <title>Chromosome-scale genome assembly provides insights into flower coloration mechanisms of Canna indica.</title>
        <authorList>
            <person name="Li C."/>
        </authorList>
    </citation>
    <scope>NUCLEOTIDE SEQUENCE [LARGE SCALE GENOMIC DNA]</scope>
    <source>
        <tissue evidence="3">Flower</tissue>
    </source>
</reference>
<evidence type="ECO:0000256" key="1">
    <source>
        <dbReference type="SAM" id="Coils"/>
    </source>
</evidence>
<organism evidence="3 4">
    <name type="scientific">Canna indica</name>
    <name type="common">Indian-shot</name>
    <dbReference type="NCBI Taxonomy" id="4628"/>
    <lineage>
        <taxon>Eukaryota</taxon>
        <taxon>Viridiplantae</taxon>
        <taxon>Streptophyta</taxon>
        <taxon>Embryophyta</taxon>
        <taxon>Tracheophyta</taxon>
        <taxon>Spermatophyta</taxon>
        <taxon>Magnoliopsida</taxon>
        <taxon>Liliopsida</taxon>
        <taxon>Zingiberales</taxon>
        <taxon>Cannaceae</taxon>
        <taxon>Canna</taxon>
    </lineage>
</organism>
<keyword evidence="4" id="KW-1185">Reference proteome</keyword>
<protein>
    <submittedName>
        <fullName evidence="3">Uncharacterized protein</fullName>
    </submittedName>
</protein>
<keyword evidence="1" id="KW-0175">Coiled coil</keyword>